<dbReference type="RefSeq" id="XP_060411270.1">
    <property type="nucleotide sequence ID" value="XM_060558446.1"/>
</dbReference>
<evidence type="ECO:0000313" key="2">
    <source>
        <dbReference type="EMBL" id="KAK1580213.1"/>
    </source>
</evidence>
<sequence>MRLPLISRSHTSVLTRSRWVFAPNWRVFSQRHEYLSRQAVVLAQNLSTWQTPGVASSNSASYQQSKSSKLPGAEPKSHSNKRLIKYRKRLLDKYRKRLLVKHRTRLFFKYRRRLPFKYRKRLLVKYRRRLFVKYRRRLPFKYRKRLLVKSPHRLLVDALDLYRDHDTALSSEFSDTALSSVFKLARLRILALDKSTQLIVVTAQRILREVPQLDPRIGDLLCSNVEWQAKLHYLARRGVTVGDISYWAWTLVPQDPDKRVARFMSKPCHKPLFVLSHLLRKNARLSPDSFEKLLKYYREWFSSQQTGRDVAKTFGRYFVMAPVNFLGLAKTICFHASRLRPAALPEIADLSVAYIKSIPQRCRHPGKAYKFQCEVFNGVLQAVSLPAESSPYNQASQNWRAVTILLSLSSSLERPLIIEQESYRAIRQVLLALPKTASERDTAGALSSSWPPYRILRDGMEEMADTQEYLSRVVKAGFMMQESGYSKKEIDVATDVLGGMAPDGSPTIQTRANFPRHLHAEQRVWAALVRATRNAQEAWAAFKNPPESGMRPTFEVYWELILKLAARQADPRHRNLPGDGREVFPFDDRNLSDFEKARISPPSIPQLIKQMANAGVAIGEGPLAWLLRRAPDVGTALKYINHSSVHKALKASLRKRLKGCRRPVKTVPTRHFRPINLHFEILHATVDFLCRIQPNRTANTPDYVHKYKFYPIHHAYWLAQTGQNLALASDRPPLELIMRALGRPNIMISKDDPQANNIKVLKMALRVLEEAERRHALTLDMLDSFAQAVRKVVYSSLSMLLSTSAILPGDEEFMSLYRAQNTELALPNGPNVFRRPDAADNVDGSRRQILTPVSDAQQERKNLQKPYEVVRKALERLKAAWRVLSTKASAHPPFANWRVTEMHIYNYMRTLVAVGDLEEAVLLLCWTVRDWAPVAAANLTPGKVGRLSKAVIVFRAFAEPLLDKRAVASLREEIETNREQGGPVRWPTDQEVEEYVQGDNWGNHRYLHEVVKFSASRSKSIGCRELGKDKDVD</sequence>
<dbReference type="GeneID" id="85442686"/>
<dbReference type="Proteomes" id="UP001230504">
    <property type="component" value="Unassembled WGS sequence"/>
</dbReference>
<accession>A0AAD8PUE6</accession>
<keyword evidence="3" id="KW-1185">Reference proteome</keyword>
<reference evidence="2" key="1">
    <citation type="submission" date="2021-06" db="EMBL/GenBank/DDBJ databases">
        <title>Comparative genomics, transcriptomics and evolutionary studies reveal genomic signatures of adaptation to plant cell wall in hemibiotrophic fungi.</title>
        <authorList>
            <consortium name="DOE Joint Genome Institute"/>
            <person name="Baroncelli R."/>
            <person name="Diaz J.F."/>
            <person name="Benocci T."/>
            <person name="Peng M."/>
            <person name="Battaglia E."/>
            <person name="Haridas S."/>
            <person name="Andreopoulos W."/>
            <person name="Labutti K."/>
            <person name="Pangilinan J."/>
            <person name="Floch G.L."/>
            <person name="Makela M.R."/>
            <person name="Henrissat B."/>
            <person name="Grigoriev I.V."/>
            <person name="Crouch J.A."/>
            <person name="De Vries R.P."/>
            <person name="Sukno S.A."/>
            <person name="Thon M.R."/>
        </authorList>
    </citation>
    <scope>NUCLEOTIDE SEQUENCE</scope>
    <source>
        <strain evidence="2">CBS 125086</strain>
    </source>
</reference>
<evidence type="ECO:0000313" key="3">
    <source>
        <dbReference type="Proteomes" id="UP001230504"/>
    </source>
</evidence>
<evidence type="ECO:0000256" key="1">
    <source>
        <dbReference type="SAM" id="MobiDB-lite"/>
    </source>
</evidence>
<dbReference type="AlphaFoldDB" id="A0AAD8PUE6"/>
<feature type="compositionally biased region" description="Low complexity" evidence="1">
    <location>
        <begin position="55"/>
        <end position="69"/>
    </location>
</feature>
<gene>
    <name evidence="2" type="ORF">LY79DRAFT_562122</name>
</gene>
<dbReference type="EMBL" id="JAHLJV010000057">
    <property type="protein sequence ID" value="KAK1580213.1"/>
    <property type="molecule type" value="Genomic_DNA"/>
</dbReference>
<protein>
    <submittedName>
        <fullName evidence="2">Uncharacterized protein</fullName>
    </submittedName>
</protein>
<feature type="region of interest" description="Disordered" evidence="1">
    <location>
        <begin position="52"/>
        <end position="79"/>
    </location>
</feature>
<comment type="caution">
    <text evidence="2">The sequence shown here is derived from an EMBL/GenBank/DDBJ whole genome shotgun (WGS) entry which is preliminary data.</text>
</comment>
<proteinExistence type="predicted"/>
<organism evidence="2 3">
    <name type="scientific">Colletotrichum navitas</name>
    <dbReference type="NCBI Taxonomy" id="681940"/>
    <lineage>
        <taxon>Eukaryota</taxon>
        <taxon>Fungi</taxon>
        <taxon>Dikarya</taxon>
        <taxon>Ascomycota</taxon>
        <taxon>Pezizomycotina</taxon>
        <taxon>Sordariomycetes</taxon>
        <taxon>Hypocreomycetidae</taxon>
        <taxon>Glomerellales</taxon>
        <taxon>Glomerellaceae</taxon>
        <taxon>Colletotrichum</taxon>
        <taxon>Colletotrichum graminicola species complex</taxon>
    </lineage>
</organism>
<name>A0AAD8PUE6_9PEZI</name>